<proteinExistence type="predicted"/>
<feature type="transmembrane region" description="Helical" evidence="2">
    <location>
        <begin position="123"/>
        <end position="151"/>
    </location>
</feature>
<protein>
    <submittedName>
        <fullName evidence="4">Predicted membrane protein</fullName>
    </submittedName>
</protein>
<evidence type="ECO:0000256" key="2">
    <source>
        <dbReference type="SAM" id="Phobius"/>
    </source>
</evidence>
<feature type="domain" description="DUF1279" evidence="3">
    <location>
        <begin position="114"/>
        <end position="229"/>
    </location>
</feature>
<dbReference type="Pfam" id="PF06916">
    <property type="entry name" value="FAM210A-B_dom"/>
    <property type="match status" value="1"/>
</dbReference>
<organism evidence="4">
    <name type="scientific">Phaffia rhodozyma</name>
    <name type="common">Yeast</name>
    <name type="synonym">Xanthophyllomyces dendrorhous</name>
    <dbReference type="NCBI Taxonomy" id="264483"/>
    <lineage>
        <taxon>Eukaryota</taxon>
        <taxon>Fungi</taxon>
        <taxon>Dikarya</taxon>
        <taxon>Basidiomycota</taxon>
        <taxon>Agaricomycotina</taxon>
        <taxon>Tremellomycetes</taxon>
        <taxon>Cystofilobasidiales</taxon>
        <taxon>Mrakiaceae</taxon>
        <taxon>Phaffia</taxon>
    </lineage>
</organism>
<keyword evidence="2" id="KW-1133">Transmembrane helix</keyword>
<dbReference type="EMBL" id="LN483167">
    <property type="protein sequence ID" value="CDZ97093.1"/>
    <property type="molecule type" value="Genomic_DNA"/>
</dbReference>
<feature type="region of interest" description="Disordered" evidence="1">
    <location>
        <begin position="85"/>
        <end position="109"/>
    </location>
</feature>
<evidence type="ECO:0000259" key="3">
    <source>
        <dbReference type="Pfam" id="PF06916"/>
    </source>
</evidence>
<dbReference type="InterPro" id="IPR009688">
    <property type="entry name" value="FAM210A/B-like_dom"/>
</dbReference>
<evidence type="ECO:0000313" key="4">
    <source>
        <dbReference type="EMBL" id="CDZ97093.1"/>
    </source>
</evidence>
<dbReference type="PANTHER" id="PTHR21377:SF0">
    <property type="entry name" value="PROTEIN FAM210B, MITOCHONDRIAL"/>
    <property type="match status" value="1"/>
</dbReference>
<accession>A0A0F7SH61</accession>
<dbReference type="AlphaFoldDB" id="A0A0F7SH61"/>
<keyword evidence="2" id="KW-0812">Transmembrane</keyword>
<evidence type="ECO:0000256" key="1">
    <source>
        <dbReference type="SAM" id="MobiDB-lite"/>
    </source>
</evidence>
<name>A0A0F7SH61_PHARH</name>
<dbReference type="PANTHER" id="PTHR21377">
    <property type="entry name" value="PROTEIN FAM210B, MITOCHONDRIAL"/>
    <property type="match status" value="1"/>
</dbReference>
<sequence>MTTALSPLVRHNFRELTKLRPSRLDFGSRLNSHAPVYSRVSLVQTLPRFSPSFPNPALLLSRHTPPLALPLSRFVPVLHSRPYSSQSHIQSKLKTEDDHEPNEGQNSESVSLSQRLKALFKKYGWWAIGVYTVFSVIDFSIAFAGVSYFGIDKVQRFERRVLDWAKQTVGWTDDKSLNEAVEDKVDQAKQVVKDESKGNGLWSVIVVSYAIHKVLFLPFRVTLTGMVLPSFVARMTRLGWAGRGAKGLSVKAKETAQKAKETAQKAKVTAQNRLQG</sequence>
<reference evidence="4" key="1">
    <citation type="submission" date="2014-08" db="EMBL/GenBank/DDBJ databases">
        <authorList>
            <person name="Sharma Rahul"/>
            <person name="Thines Marco"/>
        </authorList>
    </citation>
    <scope>NUCLEOTIDE SEQUENCE</scope>
</reference>
<dbReference type="InterPro" id="IPR045866">
    <property type="entry name" value="FAM210A/B-like"/>
</dbReference>
<dbReference type="GO" id="GO:0005739">
    <property type="term" value="C:mitochondrion"/>
    <property type="evidence" value="ECO:0007669"/>
    <property type="project" value="TreeGrafter"/>
</dbReference>
<keyword evidence="2" id="KW-0472">Membrane</keyword>